<keyword evidence="3" id="KW-0472">Membrane</keyword>
<dbReference type="PROSITE" id="PS00018">
    <property type="entry name" value="EF_HAND_1"/>
    <property type="match status" value="1"/>
</dbReference>
<accession>A0A2R5GUB6</accession>
<feature type="transmembrane region" description="Helical" evidence="3">
    <location>
        <begin position="603"/>
        <end position="622"/>
    </location>
</feature>
<reference evidence="5 6" key="1">
    <citation type="submission" date="2017-12" db="EMBL/GenBank/DDBJ databases">
        <title>Sequencing, de novo assembly and annotation of complete genome of a new Thraustochytrid species, strain FCC1311.</title>
        <authorList>
            <person name="Sedici K."/>
            <person name="Godart F."/>
            <person name="Aiese Cigliano R."/>
            <person name="Sanseverino W."/>
            <person name="Barakat M."/>
            <person name="Ortet P."/>
            <person name="Marechal E."/>
            <person name="Cagnac O."/>
            <person name="Amato A."/>
        </authorList>
    </citation>
    <scope>NUCLEOTIDE SEQUENCE [LARGE SCALE GENOMIC DNA]</scope>
</reference>
<organism evidence="5 6">
    <name type="scientific">Hondaea fermentalgiana</name>
    <dbReference type="NCBI Taxonomy" id="2315210"/>
    <lineage>
        <taxon>Eukaryota</taxon>
        <taxon>Sar</taxon>
        <taxon>Stramenopiles</taxon>
        <taxon>Bigyra</taxon>
        <taxon>Labyrinthulomycetes</taxon>
        <taxon>Thraustochytrida</taxon>
        <taxon>Thraustochytriidae</taxon>
        <taxon>Hondaea</taxon>
    </lineage>
</organism>
<feature type="region of interest" description="Disordered" evidence="2">
    <location>
        <begin position="694"/>
        <end position="714"/>
    </location>
</feature>
<evidence type="ECO:0000256" key="1">
    <source>
        <dbReference type="ARBA" id="ARBA00022837"/>
    </source>
</evidence>
<evidence type="ECO:0000256" key="3">
    <source>
        <dbReference type="SAM" id="Phobius"/>
    </source>
</evidence>
<dbReference type="InParanoid" id="A0A2R5GUB6"/>
<evidence type="ECO:0000256" key="2">
    <source>
        <dbReference type="SAM" id="MobiDB-lite"/>
    </source>
</evidence>
<dbReference type="InterPro" id="IPR011992">
    <property type="entry name" value="EF-hand-dom_pair"/>
</dbReference>
<feature type="compositionally biased region" description="Polar residues" evidence="2">
    <location>
        <begin position="702"/>
        <end position="711"/>
    </location>
</feature>
<keyword evidence="3" id="KW-0812">Transmembrane</keyword>
<keyword evidence="6" id="KW-1185">Reference proteome</keyword>
<feature type="region of interest" description="Disordered" evidence="2">
    <location>
        <begin position="1344"/>
        <end position="1394"/>
    </location>
</feature>
<feature type="transmembrane region" description="Helical" evidence="3">
    <location>
        <begin position="1468"/>
        <end position="1491"/>
    </location>
</feature>
<keyword evidence="3" id="KW-1133">Transmembrane helix</keyword>
<dbReference type="InterPro" id="IPR018247">
    <property type="entry name" value="EF_Hand_1_Ca_BS"/>
</dbReference>
<evidence type="ECO:0000313" key="6">
    <source>
        <dbReference type="Proteomes" id="UP000241890"/>
    </source>
</evidence>
<dbReference type="InterPro" id="IPR002048">
    <property type="entry name" value="EF_hand_dom"/>
</dbReference>
<feature type="transmembrane region" description="Helical" evidence="3">
    <location>
        <begin position="1044"/>
        <end position="1063"/>
    </location>
</feature>
<feature type="transmembrane region" description="Helical" evidence="3">
    <location>
        <begin position="1104"/>
        <end position="1127"/>
    </location>
</feature>
<feature type="region of interest" description="Disordered" evidence="2">
    <location>
        <begin position="1269"/>
        <end position="1294"/>
    </location>
</feature>
<dbReference type="EMBL" id="BEYU01000154">
    <property type="protein sequence ID" value="GBG33358.1"/>
    <property type="molecule type" value="Genomic_DNA"/>
</dbReference>
<dbReference type="SUPFAM" id="SSF47473">
    <property type="entry name" value="EF-hand"/>
    <property type="match status" value="1"/>
</dbReference>
<protein>
    <recommendedName>
        <fullName evidence="4">EF-hand domain-containing protein</fullName>
    </recommendedName>
</protein>
<sequence>MGRCSQAGTVVLLVVAPFTVYLAVWAYAKLAFLAVSYSFDPRTALSVTIAGCSVFAKPCPESGVGEFGQTVCQYDQDTSQNLGSVRVQRELAATSMNVVRNINTGWLEYLSTEGENDCLAFQSRHCSPTCRVDVYVPQNNTLNLKVDQVKGKNAEYGTLHLNNGLSLDQLTVKGTKLRIEIVNTAIKVKAKVINGAAPIRVVDSRIATGIFTASQGNIRVIYTTNQSLAGPAPDLVKVDYRAATYNDTSVAMSAARVFHRPVEDVMVDCTAGRYLQRVLDTYDGDKNGKITASEFTAGLEKIRKCCGSSCPVYDGCAYSTTPVFVPYGESFVKADDLYTTIRDEADYTIVPYCMRRTWLASDTMVDLSNDTARAAMEVNMDRLTLSTDEGAVQVALWNESGSAPFVSQAMDDAVSAAQAADDADVEDIQIDLGYLRMLKANAAPIFDAIRDPYGNGPIGDTKETPSVVFAVFHVDMSPYLNEDVATASSVRFVYTNEPIYLSVPPAVLSVLSFGLLAPVIEHFRVDFAPSRPFQLGNESTSTRDIIGQELSRILRPRFRTSLWGVLVSIDDASPFHSPTYTRFMLDPATDIVAGASYTPDSRGVLALAFSVTIGFILSATILSRFNHLMRHFLEQSFDNKQAHKIALKKIENQELLQENAAKETTTKLLGDDHKGIKSENGEIEAAAKHCMTPCSSGDGENGTKTQNTASSFPDPLEQPVELCQVLFTDPMRRYFTDSLGEFVDRKCILNEKWLVNRAHKEKQRNRRLERFVDISIWSGNHLIALARMTWFRMATCMPWANRSAGALKKASTIYPCEKTMQDEKLMIAEHKRMEGSVTMSVFLKEFEQFCFKENINMVANVETIKKRLLVEYGVRTRGFMAARVHGCQWKRRDPYDAIRRTMPAWTSNDNLRNDYRARLAHVPDEEDALLSAFVEEYCVVTGDMRDFVSFDDLIVGRDAGANGQRNIMGHGFLTGLQRFAGSISGNAEQAKSINPDDAAFERIGLKRKSVRVETMRALSITSSAGNNVPFVKKISKHAIQGMEIFMLLGLFSLGPILTLYLALSAQSIHATTIGTDSTMHSEDTATLASKRNLRSLDVIWLVEAAAWLSAIFLAVSYILLFAVLILPKSDPSMKVSLWRKIKRKTSKFVFGCSIFALLTMLSMQCVWVILAAFLRPQQFLPMGSALVCFFAVLAFQYGQIITARHRAQKAMRGIFNSKVGARIVEACRLRLKSRNPLKTSLVAIISDSDYVFNPDDLFTLIASQSVDQARAPEEGSKTTSDLVENGSTQDNEANGEVYVTTEADANEAIGEVDVSPEADAIVASEPKADADAGVKVEANAEVELSAEANTDAEAKTNAEASTDAEAGQQPLEEKGSFGSAENPQESEMNDTGAEESLSWDDFQRLFDTLGINVLESKRRMMFAYCDTHETDTRISREEFLNAWDWLVEEIADNVLNESLGLSNFQIGIYLFVLGVVLCLLFAFLLVSMAAFNPAGGFSALIQSGFITSASVLSTGATNSFGAAGAAMNLVGSSEEVDKIVTKEVENRIEPETESA</sequence>
<keyword evidence="1" id="KW-0106">Calcium</keyword>
<feature type="transmembrane region" description="Helical" evidence="3">
    <location>
        <begin position="1148"/>
        <end position="1173"/>
    </location>
</feature>
<feature type="domain" description="EF-hand" evidence="4">
    <location>
        <begin position="270"/>
        <end position="305"/>
    </location>
</feature>
<gene>
    <name evidence="5" type="ORF">FCC1311_095812</name>
</gene>
<evidence type="ECO:0000313" key="5">
    <source>
        <dbReference type="EMBL" id="GBG33358.1"/>
    </source>
</evidence>
<dbReference type="PROSITE" id="PS50222">
    <property type="entry name" value="EF_HAND_2"/>
    <property type="match status" value="1"/>
</dbReference>
<dbReference type="Proteomes" id="UP000241890">
    <property type="component" value="Unassembled WGS sequence"/>
</dbReference>
<feature type="transmembrane region" description="Helical" evidence="3">
    <location>
        <begin position="7"/>
        <end position="28"/>
    </location>
</feature>
<dbReference type="GO" id="GO:0005509">
    <property type="term" value="F:calcium ion binding"/>
    <property type="evidence" value="ECO:0007669"/>
    <property type="project" value="InterPro"/>
</dbReference>
<evidence type="ECO:0000259" key="4">
    <source>
        <dbReference type="PROSITE" id="PS50222"/>
    </source>
</evidence>
<feature type="transmembrane region" description="Helical" evidence="3">
    <location>
        <begin position="1179"/>
        <end position="1202"/>
    </location>
</feature>
<name>A0A2R5GUB6_9STRA</name>
<comment type="caution">
    <text evidence="5">The sequence shown here is derived from an EMBL/GenBank/DDBJ whole genome shotgun (WGS) entry which is preliminary data.</text>
</comment>
<proteinExistence type="predicted"/>
<feature type="compositionally biased region" description="Polar residues" evidence="2">
    <location>
        <begin position="1277"/>
        <end position="1292"/>
    </location>
</feature>